<dbReference type="InterPro" id="IPR020449">
    <property type="entry name" value="Tscrpt_reg_AraC-type_HTH"/>
</dbReference>
<dbReference type="GO" id="GO:0043565">
    <property type="term" value="F:sequence-specific DNA binding"/>
    <property type="evidence" value="ECO:0007669"/>
    <property type="project" value="InterPro"/>
</dbReference>
<proteinExistence type="predicted"/>
<sequence length="297" mass="34473">MERVINFNTVQDYNDFNNNETLHPLVTITDLSKADPRHAYKMIFNVYCIILKEVKCGDIKYGNNTYDYQQGTLVFFAPGQIVEVTGNEMYQPSGTALLFHPDFLHNTALGKHMDTFSFFSYKTNEALHLSEKERKIILECFGQIQHELNQSIDKHSKTVITSAIELFLNYCTRFYDRQFITRETVNMGIVEKFEALLNDYFSSNKPKEQGIPTVSFCADELNLSPNYFGDLIKRETGKTAQEYIQFKIINVAKERVFSVNKSISEIAYELGFKYPQHFTRLFKQKTGLSPLEYKNLN</sequence>
<dbReference type="PRINTS" id="PR00032">
    <property type="entry name" value="HTHARAC"/>
</dbReference>
<gene>
    <name evidence="5" type="ORF">SAMN05421593_4508</name>
</gene>
<feature type="domain" description="HTH araC/xylS-type" evidence="4">
    <location>
        <begin position="191"/>
        <end position="296"/>
    </location>
</feature>
<evidence type="ECO:0000313" key="6">
    <source>
        <dbReference type="Proteomes" id="UP000198561"/>
    </source>
</evidence>
<dbReference type="GO" id="GO:0003700">
    <property type="term" value="F:DNA-binding transcription factor activity"/>
    <property type="evidence" value="ECO:0007669"/>
    <property type="project" value="InterPro"/>
</dbReference>
<dbReference type="InterPro" id="IPR009057">
    <property type="entry name" value="Homeodomain-like_sf"/>
</dbReference>
<dbReference type="AlphaFoldDB" id="A0A1H6IGQ7"/>
<dbReference type="OrthoDB" id="2600165at2"/>
<organism evidence="5 6">
    <name type="scientific">Chryseobacterium culicis</name>
    <dbReference type="NCBI Taxonomy" id="680127"/>
    <lineage>
        <taxon>Bacteria</taxon>
        <taxon>Pseudomonadati</taxon>
        <taxon>Bacteroidota</taxon>
        <taxon>Flavobacteriia</taxon>
        <taxon>Flavobacteriales</taxon>
        <taxon>Weeksellaceae</taxon>
        <taxon>Chryseobacterium group</taxon>
        <taxon>Chryseobacterium</taxon>
    </lineage>
</organism>
<evidence type="ECO:0000256" key="2">
    <source>
        <dbReference type="ARBA" id="ARBA00023125"/>
    </source>
</evidence>
<keyword evidence="3" id="KW-0804">Transcription</keyword>
<dbReference type="PANTHER" id="PTHR43280:SF32">
    <property type="entry name" value="TRANSCRIPTIONAL REGULATORY PROTEIN"/>
    <property type="match status" value="1"/>
</dbReference>
<dbReference type="Proteomes" id="UP000198561">
    <property type="component" value="Unassembled WGS sequence"/>
</dbReference>
<evidence type="ECO:0000256" key="3">
    <source>
        <dbReference type="ARBA" id="ARBA00023163"/>
    </source>
</evidence>
<reference evidence="5 6" key="1">
    <citation type="submission" date="2016-10" db="EMBL/GenBank/DDBJ databases">
        <authorList>
            <person name="de Groot N.N."/>
        </authorList>
    </citation>
    <scope>NUCLEOTIDE SEQUENCE [LARGE SCALE GENOMIC DNA]</scope>
    <source>
        <strain evidence="5 6">DSM 23031</strain>
    </source>
</reference>
<evidence type="ECO:0000256" key="1">
    <source>
        <dbReference type="ARBA" id="ARBA00023015"/>
    </source>
</evidence>
<dbReference type="RefSeq" id="WP_089696785.1">
    <property type="nucleotide sequence ID" value="NZ_FNWQ01000009.1"/>
</dbReference>
<dbReference type="PROSITE" id="PS01124">
    <property type="entry name" value="HTH_ARAC_FAMILY_2"/>
    <property type="match status" value="1"/>
</dbReference>
<keyword evidence="2" id="KW-0238">DNA-binding</keyword>
<dbReference type="Gene3D" id="1.10.10.60">
    <property type="entry name" value="Homeodomain-like"/>
    <property type="match status" value="2"/>
</dbReference>
<name>A0A1H6IGQ7_CHRCI</name>
<dbReference type="Pfam" id="PF12833">
    <property type="entry name" value="HTH_18"/>
    <property type="match status" value="1"/>
</dbReference>
<accession>A0A1H6IGQ7</accession>
<dbReference type="InterPro" id="IPR018060">
    <property type="entry name" value="HTH_AraC"/>
</dbReference>
<evidence type="ECO:0000313" key="5">
    <source>
        <dbReference type="EMBL" id="SEH47679.1"/>
    </source>
</evidence>
<dbReference type="SMART" id="SM00342">
    <property type="entry name" value="HTH_ARAC"/>
    <property type="match status" value="1"/>
</dbReference>
<protein>
    <submittedName>
        <fullName evidence="5">Transcriptional regulator, AraC family</fullName>
    </submittedName>
</protein>
<dbReference type="SUPFAM" id="SSF46689">
    <property type="entry name" value="Homeodomain-like"/>
    <property type="match status" value="1"/>
</dbReference>
<dbReference type="STRING" id="680127.SAMN05421593_4508"/>
<dbReference type="EMBL" id="FNWQ01000009">
    <property type="protein sequence ID" value="SEH47679.1"/>
    <property type="molecule type" value="Genomic_DNA"/>
</dbReference>
<dbReference type="PANTHER" id="PTHR43280">
    <property type="entry name" value="ARAC-FAMILY TRANSCRIPTIONAL REGULATOR"/>
    <property type="match status" value="1"/>
</dbReference>
<keyword evidence="1" id="KW-0805">Transcription regulation</keyword>
<evidence type="ECO:0000259" key="4">
    <source>
        <dbReference type="PROSITE" id="PS01124"/>
    </source>
</evidence>